<dbReference type="AlphaFoldDB" id="A0A5A7VES5"/>
<evidence type="ECO:0000313" key="1">
    <source>
        <dbReference type="EMBL" id="KAA0066533.1"/>
    </source>
</evidence>
<comment type="caution">
    <text evidence="1">The sequence shown here is derived from an EMBL/GenBank/DDBJ whole genome shotgun (WGS) entry which is preliminary data.</text>
</comment>
<evidence type="ECO:0000313" key="2">
    <source>
        <dbReference type="Proteomes" id="UP000321393"/>
    </source>
</evidence>
<protein>
    <submittedName>
        <fullName evidence="1">Uncharacterized protein</fullName>
    </submittedName>
</protein>
<dbReference type="Proteomes" id="UP000321393">
    <property type="component" value="Unassembled WGS sequence"/>
</dbReference>
<proteinExistence type="predicted"/>
<accession>A0A5A7VES5</accession>
<reference evidence="1 2" key="1">
    <citation type="submission" date="2019-08" db="EMBL/GenBank/DDBJ databases">
        <title>Draft genome sequences of two oriental melons (Cucumis melo L. var makuwa).</title>
        <authorList>
            <person name="Kwon S.-Y."/>
        </authorList>
    </citation>
    <scope>NUCLEOTIDE SEQUENCE [LARGE SCALE GENOMIC DNA]</scope>
    <source>
        <strain evidence="2">cv. SW 3</strain>
        <tissue evidence="1">Leaf</tissue>
    </source>
</reference>
<name>A0A5A7VES5_CUCMM</name>
<dbReference type="EMBL" id="SSTE01000887">
    <property type="protein sequence ID" value="KAA0066533.1"/>
    <property type="molecule type" value="Genomic_DNA"/>
</dbReference>
<organism evidence="1 2">
    <name type="scientific">Cucumis melo var. makuwa</name>
    <name type="common">Oriental melon</name>
    <dbReference type="NCBI Taxonomy" id="1194695"/>
    <lineage>
        <taxon>Eukaryota</taxon>
        <taxon>Viridiplantae</taxon>
        <taxon>Streptophyta</taxon>
        <taxon>Embryophyta</taxon>
        <taxon>Tracheophyta</taxon>
        <taxon>Spermatophyta</taxon>
        <taxon>Magnoliopsida</taxon>
        <taxon>eudicotyledons</taxon>
        <taxon>Gunneridae</taxon>
        <taxon>Pentapetalae</taxon>
        <taxon>rosids</taxon>
        <taxon>fabids</taxon>
        <taxon>Cucurbitales</taxon>
        <taxon>Cucurbitaceae</taxon>
        <taxon>Benincaseae</taxon>
        <taxon>Cucumis</taxon>
    </lineage>
</organism>
<gene>
    <name evidence="1" type="ORF">E6C27_scaffold25G00910</name>
</gene>
<sequence>MTVYLLDHSILLWCVGTRALMNNPLGGYELLRSFNVRGCSYSWRLGRKLVSPKELRSSKVFLKLETWKKACILKGASIFEGVLEVGDLEESLYLQRSFNLRSWRLGRKLVSSKELRSSKVFLKLETWKKVCIFKGASIFEGVLELGSSEELQSLSVFLKFESSKKPCIFEGGRLQELRRLLFFGRILSRPSGVNNFQPLQMKRTLLFIEFPGGLLWTWVGLIHRPGRSDQAPSSFGGVLLPSAIQLLWGTIGLLSLDPPPCFCRRIHRPGRSDQASSSFGEVVLPSVIQLLSRDDRAFAVRSTALVGAIRHLRPLEGDIAVSDPTSIGGRSSFCRQIHRPSRSDRAPSSFEEVILPSAIQLLSGDDRAFAVRSTALVGAIGHLRRLERWYCRQRSNFYRGRSGFCCQIQRPGRSDRTPSSFGEVVLPSAIQLLSRDDQDFAVRSTAVVGAIGHLRPLEM</sequence>